<reference evidence="1 2" key="2">
    <citation type="journal article" date="2016" name="Genome Announc.">
        <title>Complete Genome Sequences of Two Interactive Moderate Thermophiles, Paenibacillus napthalenovorans 32O-Y and Paenibacillus sp. 32O-W.</title>
        <authorList>
            <person name="Butler R.R.III."/>
            <person name="Wang J."/>
            <person name="Stark B.C."/>
            <person name="Pombert J.F."/>
        </authorList>
    </citation>
    <scope>NUCLEOTIDE SEQUENCE [LARGE SCALE GENOMIC DNA]</scope>
    <source>
        <strain evidence="1 2">32O-Y</strain>
    </source>
</reference>
<dbReference type="PATRIC" id="fig|162209.4.peg.4134"/>
<evidence type="ECO:0000313" key="1">
    <source>
        <dbReference type="EMBL" id="ALS24211.1"/>
    </source>
</evidence>
<reference evidence="2" key="1">
    <citation type="submission" date="2015-12" db="EMBL/GenBank/DDBJ databases">
        <title>Complete genome sequences of two moderately thermophilic Paenibacillus species.</title>
        <authorList>
            <person name="Butler R.III."/>
            <person name="Wang J."/>
            <person name="Stark B.C."/>
            <person name="Pombert J.-F."/>
        </authorList>
    </citation>
    <scope>NUCLEOTIDE SEQUENCE [LARGE SCALE GENOMIC DNA]</scope>
    <source>
        <strain evidence="2">32O-Y</strain>
    </source>
</reference>
<dbReference type="AlphaFoldDB" id="A0A0U2VLM6"/>
<sequence length="77" mass="8114" precursor="true">MSDGMSRAVFTLLLPATLAMSVALACTAWPERLWLGVPLMLSAGTGLAYAVSRLMILGVRIETSGPPKANHDSVRDG</sequence>
<keyword evidence="2" id="KW-1185">Reference proteome</keyword>
<organism evidence="1 2">
    <name type="scientific">Paenibacillus naphthalenovorans</name>
    <dbReference type="NCBI Taxonomy" id="162209"/>
    <lineage>
        <taxon>Bacteria</taxon>
        <taxon>Bacillati</taxon>
        <taxon>Bacillota</taxon>
        <taxon>Bacilli</taxon>
        <taxon>Bacillales</taxon>
        <taxon>Paenibacillaceae</taxon>
        <taxon>Paenibacillus</taxon>
    </lineage>
</organism>
<name>A0A0U2VLM6_9BACL</name>
<protein>
    <submittedName>
        <fullName evidence="1">Uncharacterized protein</fullName>
    </submittedName>
</protein>
<dbReference type="Proteomes" id="UP000061660">
    <property type="component" value="Chromosome"/>
</dbReference>
<dbReference type="EMBL" id="CP013652">
    <property type="protein sequence ID" value="ALS24211.1"/>
    <property type="molecule type" value="Genomic_DNA"/>
</dbReference>
<dbReference type="KEGG" id="pnp:IJ22_38990"/>
<dbReference type="PROSITE" id="PS51257">
    <property type="entry name" value="PROKAR_LIPOPROTEIN"/>
    <property type="match status" value="1"/>
</dbReference>
<accession>A0A0U2VLM6</accession>
<proteinExistence type="predicted"/>
<dbReference type="STRING" id="162209.IJ22_38990"/>
<evidence type="ECO:0000313" key="2">
    <source>
        <dbReference type="Proteomes" id="UP000061660"/>
    </source>
</evidence>
<gene>
    <name evidence="1" type="ORF">IJ22_38990</name>
</gene>